<organism evidence="2">
    <name type="scientific">freshwater metagenome</name>
    <dbReference type="NCBI Taxonomy" id="449393"/>
    <lineage>
        <taxon>unclassified sequences</taxon>
        <taxon>metagenomes</taxon>
        <taxon>ecological metagenomes</taxon>
    </lineage>
</organism>
<accession>A0A6J6V6E5</accession>
<name>A0A6J6V6E5_9ZZZZ</name>
<feature type="transmembrane region" description="Helical" evidence="1">
    <location>
        <begin position="23"/>
        <end position="43"/>
    </location>
</feature>
<sequence length="451" mass="48266">MIPLPLPMHGIGGAKDLPISPQLAITGAVAALVISFSVLALAWRTPRYDLYPDGPVAGRRVPHWMDGVLTSRGFAVAARVLGMVVFLYSAAAAVLGEDLLTNPFFGIFYVWWWIGLVFASALLGPVWKAISPVRTINLAFSKISGSDPDVGLLAYPARLGHWPASLGLFAFVWLELVYPYSTELGPVRLWCAVYVAVMLLGGAIFGNGFYEKADPFEVYSTLIGKLSVWGTHEGRIVVRSPLANLSTVVPTAGLLAVVSVLFGSTAFDSFKDSPFWVRFSQTNELVAGLENGSTIADSLALLVFSAAPALVFAGAAAATMTGPDLRRRDLPAILAHSIVPIILGYIVAHYASYWFEVGQDTLIKASDPLTTGADYLGTGDWQVNYWLSYHPTLLANIKVGAVVVGHVVAAIASHDRSVALLPPRHQILGQLPLLMAMVAFTSGGLYLLFAA</sequence>
<dbReference type="AlphaFoldDB" id="A0A6J6V6E5"/>
<reference evidence="2" key="1">
    <citation type="submission" date="2020-05" db="EMBL/GenBank/DDBJ databases">
        <authorList>
            <person name="Chiriac C."/>
            <person name="Salcher M."/>
            <person name="Ghai R."/>
            <person name="Kavagutti S V."/>
        </authorList>
    </citation>
    <scope>NUCLEOTIDE SEQUENCE</scope>
</reference>
<protein>
    <submittedName>
        <fullName evidence="2">Unannotated protein</fullName>
    </submittedName>
</protein>
<feature type="transmembrane region" description="Helical" evidence="1">
    <location>
        <begin position="299"/>
        <end position="318"/>
    </location>
</feature>
<feature type="transmembrane region" description="Helical" evidence="1">
    <location>
        <begin position="162"/>
        <end position="181"/>
    </location>
</feature>
<dbReference type="EMBL" id="CAEZYQ010000039">
    <property type="protein sequence ID" value="CAB4767721.1"/>
    <property type="molecule type" value="Genomic_DNA"/>
</dbReference>
<feature type="transmembrane region" description="Helical" evidence="1">
    <location>
        <begin position="242"/>
        <end position="267"/>
    </location>
</feature>
<proteinExistence type="predicted"/>
<feature type="transmembrane region" description="Helical" evidence="1">
    <location>
        <begin position="74"/>
        <end position="95"/>
    </location>
</feature>
<keyword evidence="1" id="KW-1133">Transmembrane helix</keyword>
<evidence type="ECO:0000256" key="1">
    <source>
        <dbReference type="SAM" id="Phobius"/>
    </source>
</evidence>
<feature type="transmembrane region" description="Helical" evidence="1">
    <location>
        <begin position="431"/>
        <end position="449"/>
    </location>
</feature>
<evidence type="ECO:0000313" key="2">
    <source>
        <dbReference type="EMBL" id="CAB4767721.1"/>
    </source>
</evidence>
<keyword evidence="1" id="KW-0472">Membrane</keyword>
<keyword evidence="1" id="KW-0812">Transmembrane</keyword>
<gene>
    <name evidence="2" type="ORF">UFOPK2761_03196</name>
</gene>
<feature type="transmembrane region" description="Helical" evidence="1">
    <location>
        <begin position="187"/>
        <end position="210"/>
    </location>
</feature>
<feature type="transmembrane region" description="Helical" evidence="1">
    <location>
        <begin position="330"/>
        <end position="351"/>
    </location>
</feature>
<feature type="transmembrane region" description="Helical" evidence="1">
    <location>
        <begin position="107"/>
        <end position="127"/>
    </location>
</feature>